<dbReference type="AlphaFoldDB" id="A0A4R5KCR2"/>
<keyword evidence="3" id="KW-1185">Reference proteome</keyword>
<dbReference type="Proteomes" id="UP000295511">
    <property type="component" value="Unassembled WGS sequence"/>
</dbReference>
<dbReference type="OrthoDB" id="122286at2"/>
<dbReference type="PANTHER" id="PTHR33169:SF14">
    <property type="entry name" value="TRANSCRIPTIONAL REGULATOR RV3488"/>
    <property type="match status" value="1"/>
</dbReference>
<evidence type="ECO:0000313" key="2">
    <source>
        <dbReference type="EMBL" id="TDF92278.1"/>
    </source>
</evidence>
<dbReference type="Gene3D" id="1.10.10.10">
    <property type="entry name" value="Winged helix-like DNA-binding domain superfamily/Winged helix DNA-binding domain"/>
    <property type="match status" value="1"/>
</dbReference>
<dbReference type="InterPro" id="IPR036390">
    <property type="entry name" value="WH_DNA-bd_sf"/>
</dbReference>
<reference evidence="2 3" key="1">
    <citation type="submission" date="2019-03" db="EMBL/GenBank/DDBJ databases">
        <title>Whole genome sequence of Arthrobacter sp JH1-1.</title>
        <authorList>
            <person name="Trinh H.N."/>
        </authorList>
    </citation>
    <scope>NUCLEOTIDE SEQUENCE [LARGE SCALE GENOMIC DNA]</scope>
    <source>
        <strain evidence="2 3">JH1-1</strain>
    </source>
</reference>
<gene>
    <name evidence="2" type="ORF">E1809_18735</name>
</gene>
<protein>
    <submittedName>
        <fullName evidence="2">PadR family transcriptional regulator</fullName>
    </submittedName>
</protein>
<dbReference type="EMBL" id="SMRU01000024">
    <property type="protein sequence ID" value="TDF92278.1"/>
    <property type="molecule type" value="Genomic_DNA"/>
</dbReference>
<dbReference type="InterPro" id="IPR036388">
    <property type="entry name" value="WH-like_DNA-bd_sf"/>
</dbReference>
<comment type="caution">
    <text evidence="2">The sequence shown here is derived from an EMBL/GenBank/DDBJ whole genome shotgun (WGS) entry which is preliminary data.</text>
</comment>
<feature type="domain" description="Transcription regulator PadR N-terminal" evidence="1">
    <location>
        <begin position="57"/>
        <end position="129"/>
    </location>
</feature>
<sequence length="150" mass="16542">MRTRPEHFKADPSHASSDSFALRVIPALRYSCRRFHPYLDSLGMGRSSVNGQLDLLLLGSLGAGETHGYALIARIHERSGERLELQEGSVYPALHKLEAAGWVASRWAQDAGGRRRVYALTTPGHTELARRTEEWKGFSTAVWGVLGVAS</sequence>
<accession>A0A4R5KCR2</accession>
<proteinExistence type="predicted"/>
<evidence type="ECO:0000313" key="3">
    <source>
        <dbReference type="Proteomes" id="UP000295511"/>
    </source>
</evidence>
<dbReference type="SUPFAM" id="SSF46785">
    <property type="entry name" value="Winged helix' DNA-binding domain"/>
    <property type="match status" value="1"/>
</dbReference>
<name>A0A4R5KCR2_9MICC</name>
<dbReference type="InterPro" id="IPR005149">
    <property type="entry name" value="Tscrpt_reg_PadR_N"/>
</dbReference>
<dbReference type="PANTHER" id="PTHR33169">
    <property type="entry name" value="PADR-FAMILY TRANSCRIPTIONAL REGULATOR"/>
    <property type="match status" value="1"/>
</dbReference>
<evidence type="ECO:0000259" key="1">
    <source>
        <dbReference type="Pfam" id="PF03551"/>
    </source>
</evidence>
<organism evidence="2 3">
    <name type="scientific">Arthrobacter terricola</name>
    <dbReference type="NCBI Taxonomy" id="2547396"/>
    <lineage>
        <taxon>Bacteria</taxon>
        <taxon>Bacillati</taxon>
        <taxon>Actinomycetota</taxon>
        <taxon>Actinomycetes</taxon>
        <taxon>Micrococcales</taxon>
        <taxon>Micrococcaceae</taxon>
        <taxon>Arthrobacter</taxon>
    </lineage>
</organism>
<dbReference type="Pfam" id="PF03551">
    <property type="entry name" value="PadR"/>
    <property type="match status" value="1"/>
</dbReference>
<dbReference type="InterPro" id="IPR052509">
    <property type="entry name" value="Metal_resp_DNA-bind_regulator"/>
</dbReference>